<feature type="domain" description="PAC" evidence="4">
    <location>
        <begin position="109"/>
        <end position="161"/>
    </location>
</feature>
<dbReference type="Proteomes" id="UP000003704">
    <property type="component" value="Unassembled WGS sequence"/>
</dbReference>
<name>I8I1U5_9GAMM</name>
<dbReference type="InterPro" id="IPR000014">
    <property type="entry name" value="PAS"/>
</dbReference>
<dbReference type="Gene3D" id="3.30.565.10">
    <property type="entry name" value="Histidine kinase-like ATPase, C-terminal domain"/>
    <property type="match status" value="1"/>
</dbReference>
<evidence type="ECO:0000259" key="4">
    <source>
        <dbReference type="PROSITE" id="PS50113"/>
    </source>
</evidence>
<dbReference type="SUPFAM" id="SSF55874">
    <property type="entry name" value="ATPase domain of HSP90 chaperone/DNA topoisomerase II/histidine kinase"/>
    <property type="match status" value="1"/>
</dbReference>
<dbReference type="InterPro" id="IPR036890">
    <property type="entry name" value="HATPase_C_sf"/>
</dbReference>
<accession>I8I1U5</accession>
<dbReference type="PANTHER" id="PTHR43065">
    <property type="entry name" value="SENSOR HISTIDINE KINASE"/>
    <property type="match status" value="1"/>
</dbReference>
<dbReference type="EMBL" id="AKGD01000002">
    <property type="protein sequence ID" value="EIT69756.1"/>
    <property type="molecule type" value="Genomic_DNA"/>
</dbReference>
<sequence>MSAAAAFCRHRAERRIELLDRLVEERNRDLAITQEQASAVQSYLLGLNNVLPGALIGASTSGLVTRANRGAQELLGYPATALSGMPLGRIWPAATDFIRRCLSSGAQVLRDEAEWITHDDRAIPVLISAATQRDIEGRVLSLVFVALDISERRRLEIELRQAQKLESLGQLSAGVAHEINTPMQFIGDNLHYVCEAFEGLRPLLDALPEFESELPAQSAQRLRELSERADLEFLRKRLPKSIVSALDGVKRVSHIVEAMRAFSHPQTEKTAVDLNRGLMDTLTVAHNEYKYVADVRCELGELPPIVCNGGDMNQVFLNLIVNAAHAIATRQRGDDKRRGRIHVRSWRKHDTAVFAIADDGCGIPREIRHRVFDPFFTTKEVGKGTGQGLSISRSVVVDHHHGSLSFDSEEGHGTTFFIRLPLHHAPPTSTETPSVIS</sequence>
<proteinExistence type="predicted"/>
<dbReference type="RefSeq" id="WP_007186277.1">
    <property type="nucleotide sequence ID" value="NZ_AKGD01000002.1"/>
</dbReference>
<comment type="catalytic activity">
    <reaction evidence="1">
        <text>ATP + protein L-histidine = ADP + protein N-phospho-L-histidine.</text>
        <dbReference type="EC" id="2.7.13.3"/>
    </reaction>
</comment>
<dbReference type="SUPFAM" id="SSF47384">
    <property type="entry name" value="Homodimeric domain of signal transducing histidine kinase"/>
    <property type="match status" value="1"/>
</dbReference>
<dbReference type="NCBIfam" id="TIGR00229">
    <property type="entry name" value="sensory_box"/>
    <property type="match status" value="1"/>
</dbReference>
<evidence type="ECO:0000313" key="5">
    <source>
        <dbReference type="EMBL" id="EIT69756.1"/>
    </source>
</evidence>
<dbReference type="SMART" id="SM00387">
    <property type="entry name" value="HATPase_c"/>
    <property type="match status" value="1"/>
</dbReference>
<dbReference type="InterPro" id="IPR003594">
    <property type="entry name" value="HATPase_dom"/>
</dbReference>
<keyword evidence="6" id="KW-1185">Reference proteome</keyword>
<dbReference type="PRINTS" id="PR00344">
    <property type="entry name" value="BCTRLSENSOR"/>
</dbReference>
<dbReference type="CDD" id="cd00130">
    <property type="entry name" value="PAS"/>
    <property type="match status" value="1"/>
</dbReference>
<dbReference type="Gene3D" id="3.30.450.20">
    <property type="entry name" value="PAS domain"/>
    <property type="match status" value="1"/>
</dbReference>
<dbReference type="InterPro" id="IPR004358">
    <property type="entry name" value="Sig_transdc_His_kin-like_C"/>
</dbReference>
<comment type="caution">
    <text evidence="5">The sequence shown here is derived from an EMBL/GenBank/DDBJ whole genome shotgun (WGS) entry which is preliminary data.</text>
</comment>
<feature type="domain" description="Histidine kinase" evidence="3">
    <location>
        <begin position="174"/>
        <end position="424"/>
    </location>
</feature>
<dbReference type="EC" id="2.7.13.3" evidence="2"/>
<gene>
    <name evidence="5" type="ORF">WQQ_33380</name>
</gene>
<dbReference type="AlphaFoldDB" id="I8I1U5"/>
<evidence type="ECO:0000256" key="1">
    <source>
        <dbReference type="ARBA" id="ARBA00000085"/>
    </source>
</evidence>
<dbReference type="SUPFAM" id="SSF55785">
    <property type="entry name" value="PYP-like sensor domain (PAS domain)"/>
    <property type="match status" value="1"/>
</dbReference>
<dbReference type="PROSITE" id="PS50113">
    <property type="entry name" value="PAC"/>
    <property type="match status" value="1"/>
</dbReference>
<dbReference type="PROSITE" id="PS50109">
    <property type="entry name" value="HIS_KIN"/>
    <property type="match status" value="1"/>
</dbReference>
<protein>
    <recommendedName>
        <fullName evidence="2">histidine kinase</fullName>
        <ecNumber evidence="2">2.7.13.3</ecNumber>
    </recommendedName>
</protein>
<dbReference type="InterPro" id="IPR036097">
    <property type="entry name" value="HisK_dim/P_sf"/>
</dbReference>
<dbReference type="Pfam" id="PF02518">
    <property type="entry name" value="HATPase_c"/>
    <property type="match status" value="1"/>
</dbReference>
<dbReference type="Gene3D" id="1.10.287.130">
    <property type="match status" value="1"/>
</dbReference>
<dbReference type="GO" id="GO:0000155">
    <property type="term" value="F:phosphorelay sensor kinase activity"/>
    <property type="evidence" value="ECO:0007669"/>
    <property type="project" value="InterPro"/>
</dbReference>
<dbReference type="Pfam" id="PF13426">
    <property type="entry name" value="PAS_9"/>
    <property type="match status" value="1"/>
</dbReference>
<evidence type="ECO:0000313" key="6">
    <source>
        <dbReference type="Proteomes" id="UP000003704"/>
    </source>
</evidence>
<dbReference type="InterPro" id="IPR000700">
    <property type="entry name" value="PAS-assoc_C"/>
</dbReference>
<reference evidence="5 6" key="1">
    <citation type="journal article" date="2012" name="J. Bacteriol.">
        <title>Genome Sequence of n-Alkane-Degrading Hydrocarboniphaga effusa Strain AP103T (ATCC BAA-332T).</title>
        <authorList>
            <person name="Chang H.K."/>
            <person name="Zylstra G.J."/>
            <person name="Chae J.C."/>
        </authorList>
    </citation>
    <scope>NUCLEOTIDE SEQUENCE [LARGE SCALE GENOMIC DNA]</scope>
    <source>
        <strain evidence="5 6">AP103</strain>
    </source>
</reference>
<dbReference type="InterPro" id="IPR035965">
    <property type="entry name" value="PAS-like_dom_sf"/>
</dbReference>
<evidence type="ECO:0000259" key="3">
    <source>
        <dbReference type="PROSITE" id="PS50109"/>
    </source>
</evidence>
<dbReference type="PANTHER" id="PTHR43065:SF50">
    <property type="entry name" value="HISTIDINE KINASE"/>
    <property type="match status" value="1"/>
</dbReference>
<organism evidence="5 6">
    <name type="scientific">Hydrocarboniphaga effusa AP103</name>
    <dbReference type="NCBI Taxonomy" id="1172194"/>
    <lineage>
        <taxon>Bacteria</taxon>
        <taxon>Pseudomonadati</taxon>
        <taxon>Pseudomonadota</taxon>
        <taxon>Gammaproteobacteria</taxon>
        <taxon>Nevskiales</taxon>
        <taxon>Nevskiaceae</taxon>
        <taxon>Hydrocarboniphaga</taxon>
    </lineage>
</organism>
<evidence type="ECO:0000256" key="2">
    <source>
        <dbReference type="ARBA" id="ARBA00012438"/>
    </source>
</evidence>
<dbReference type="STRING" id="1172194.WQQ_33380"/>
<dbReference type="InterPro" id="IPR005467">
    <property type="entry name" value="His_kinase_dom"/>
</dbReference>